<evidence type="ECO:0000256" key="3">
    <source>
        <dbReference type="ARBA" id="ARBA00004613"/>
    </source>
</evidence>
<dbReference type="Proteomes" id="UP000236000">
    <property type="component" value="Unassembled WGS sequence"/>
</dbReference>
<dbReference type="Pfam" id="PF02415">
    <property type="entry name" value="Chlam_PMP"/>
    <property type="match status" value="3"/>
</dbReference>
<evidence type="ECO:0000256" key="2">
    <source>
        <dbReference type="ARBA" id="ARBA00004442"/>
    </source>
</evidence>
<proteinExistence type="predicted"/>
<dbReference type="GO" id="GO:0005576">
    <property type="term" value="C:extracellular region"/>
    <property type="evidence" value="ECO:0007669"/>
    <property type="project" value="UniProtKB-SubCell"/>
</dbReference>
<evidence type="ECO:0000256" key="5">
    <source>
        <dbReference type="ARBA" id="ARBA00022729"/>
    </source>
</evidence>
<name>A0A2N8HGJ2_9BACT</name>
<accession>A0A2N8HGJ2</accession>
<evidence type="ECO:0000256" key="7">
    <source>
        <dbReference type="ARBA" id="ARBA00023237"/>
    </source>
</evidence>
<comment type="subcellular location">
    <subcellularLocation>
        <location evidence="1">Cell envelope</location>
    </subcellularLocation>
    <subcellularLocation>
        <location evidence="2">Cell outer membrane</location>
    </subcellularLocation>
    <subcellularLocation>
        <location evidence="3">Secreted</location>
    </subcellularLocation>
</comment>
<dbReference type="GO" id="GO:0009279">
    <property type="term" value="C:cell outer membrane"/>
    <property type="evidence" value="ECO:0007669"/>
    <property type="project" value="UniProtKB-SubCell"/>
</dbReference>
<evidence type="ECO:0000313" key="8">
    <source>
        <dbReference type="EMBL" id="PNC19859.1"/>
    </source>
</evidence>
<dbReference type="InterPro" id="IPR003368">
    <property type="entry name" value="POMP_repeat"/>
</dbReference>
<keyword evidence="4" id="KW-0964">Secreted</keyword>
<keyword evidence="6" id="KW-0472">Membrane</keyword>
<organism evidence="8 9">
    <name type="scientific">Akkermansia muciniphila</name>
    <dbReference type="NCBI Taxonomy" id="239935"/>
    <lineage>
        <taxon>Bacteria</taxon>
        <taxon>Pseudomonadati</taxon>
        <taxon>Verrucomicrobiota</taxon>
        <taxon>Verrucomicrobiia</taxon>
        <taxon>Verrucomicrobiales</taxon>
        <taxon>Akkermansiaceae</taxon>
        <taxon>Akkermansia</taxon>
    </lineage>
</organism>
<gene>
    <name evidence="8" type="ORF">CXU22_02275</name>
</gene>
<dbReference type="NCBIfam" id="TIGR01376">
    <property type="entry name" value="POMP_repeat"/>
    <property type="match status" value="1"/>
</dbReference>
<protein>
    <submittedName>
        <fullName evidence="8">Uncharacterized protein</fullName>
    </submittedName>
</protein>
<dbReference type="InterPro" id="IPR011050">
    <property type="entry name" value="Pectin_lyase_fold/virulence"/>
</dbReference>
<dbReference type="AlphaFoldDB" id="A0A2N8HGJ2"/>
<evidence type="ECO:0000313" key="9">
    <source>
        <dbReference type="Proteomes" id="UP000236000"/>
    </source>
</evidence>
<evidence type="ECO:0000256" key="4">
    <source>
        <dbReference type="ARBA" id="ARBA00022525"/>
    </source>
</evidence>
<dbReference type="OrthoDB" id="199050at2"/>
<keyword evidence="5" id="KW-0732">Signal</keyword>
<evidence type="ECO:0000256" key="1">
    <source>
        <dbReference type="ARBA" id="ARBA00004196"/>
    </source>
</evidence>
<sequence length="526" mass="54142">MKKIRCFSVLPGRLRLLRIGLGSAAFLSGALLLADVLVNAGGGSSNADKTGNGGGTLDYGQVTFSGSASYDNNTVRGFSQGGAVYAGSVVQQAAVSFSGNRAEEGSGGAIYSRGNVQIAAGSSFSGNAAAHNGGALCLDANDGEDERTVSVEGGCTFSGNSAGNLGGAVYVSGNSAAAPTVLNLRSTDSSRPVSFSGNFRGRSVGSSTGGAPNSITVMGHVSLVVHADRDCLVSMEDPLYSFAGYSSSSSLRKTGDGTLGFGDGVSLCHFPVSVEGGTVRLGANAGMRGMTRLDVAAGACLSFSLPRNPGQEAKWSAEGPVSLDGTAEIRVALPDMDGKAQEQSWKLVEGTALSMAALPSVSYDAASAEAWKQAGGFSLKQENTAGKSALVLAWTRTPSPYDQWKKDHFPDGTPEDQTVPGACPAGDGITNLMKYATGLDPDKPCGSVTTLAAREENGGTRLALEWPVNPAATDVTFSVESSEDLVTWREETVIEPSGNRAEYLDTVVIDGNAPARRFLRLKVTRE</sequence>
<dbReference type="RefSeq" id="WP_102712131.1">
    <property type="nucleotide sequence ID" value="NZ_PJKA01000003.1"/>
</dbReference>
<evidence type="ECO:0000256" key="6">
    <source>
        <dbReference type="ARBA" id="ARBA00023136"/>
    </source>
</evidence>
<reference evidence="8 9" key="1">
    <citation type="journal article" date="2017" name="BMC Genomics">
        <title>Genome sequencing of 39 Akkermansia muciniphila isolates reveals its population structure, genomic and functional diverisity, and global distribution in mammalian gut microbiotas.</title>
        <authorList>
            <person name="Guo X."/>
            <person name="Li S."/>
            <person name="Zhang J."/>
            <person name="Wu F."/>
            <person name="Li X."/>
            <person name="Wu D."/>
            <person name="Zhang M."/>
            <person name="Ou Z."/>
            <person name="Jie Z."/>
            <person name="Yan Q."/>
            <person name="Li P."/>
            <person name="Yi J."/>
            <person name="Peng Y."/>
        </authorList>
    </citation>
    <scope>NUCLEOTIDE SEQUENCE [LARGE SCALE GENOMIC DNA]</scope>
    <source>
        <strain evidence="8 9">GP24</strain>
    </source>
</reference>
<dbReference type="SUPFAM" id="SSF51126">
    <property type="entry name" value="Pectin lyase-like"/>
    <property type="match status" value="1"/>
</dbReference>
<dbReference type="EMBL" id="PJKA01000003">
    <property type="protein sequence ID" value="PNC19859.1"/>
    <property type="molecule type" value="Genomic_DNA"/>
</dbReference>
<comment type="caution">
    <text evidence="8">The sequence shown here is derived from an EMBL/GenBank/DDBJ whole genome shotgun (WGS) entry which is preliminary data.</text>
</comment>
<keyword evidence="7" id="KW-0998">Cell outer membrane</keyword>